<sequence>MTRVLVVGSINMDLVVSSPRLPRLGETVMGSGFAIYPGGKGANQAVAASRLGAEVTMIGCLGNDEFGAQLRSNLEREGVDIRYVREASVSSGIATITVSDCDNATLMVPGANYHLRPEHLDEVEQAFADADVVLSQLETPLETVKHAAVLAGRHGKPMLLNPAPVIPLPEDLFSQITLLTPNEHEFLTMLAEPTGDWRKLLVQHPGKLVMSHGKHGAYYALSSGELRHEPGYVVDAVDSTGAGDTFNGALAAFLPLGLKEAVRRANAAGALSVMHHGAQSGMPTLDELEAFMGRPA</sequence>
<evidence type="ECO:0000256" key="7">
    <source>
        <dbReference type="ARBA" id="ARBA00022777"/>
    </source>
</evidence>
<evidence type="ECO:0000313" key="15">
    <source>
        <dbReference type="Proteomes" id="UP000252038"/>
    </source>
</evidence>
<comment type="similarity">
    <text evidence="12">Belongs to the carbohydrate kinase PfkB family. Ribokinase subfamily.</text>
</comment>
<evidence type="ECO:0000256" key="9">
    <source>
        <dbReference type="ARBA" id="ARBA00022842"/>
    </source>
</evidence>
<feature type="binding site" evidence="12">
    <location>
        <position position="138"/>
    </location>
    <ligand>
        <name>substrate</name>
    </ligand>
</feature>
<dbReference type="PANTHER" id="PTHR10584">
    <property type="entry name" value="SUGAR KINASE"/>
    <property type="match status" value="1"/>
</dbReference>
<feature type="binding site" evidence="12">
    <location>
        <position position="238"/>
    </location>
    <ligand>
        <name>K(+)</name>
        <dbReference type="ChEBI" id="CHEBI:29103"/>
    </ligand>
</feature>
<keyword evidence="7 12" id="KW-0418">Kinase</keyword>
<dbReference type="Pfam" id="PF00294">
    <property type="entry name" value="PfkB"/>
    <property type="match status" value="1"/>
</dbReference>
<accession>A0A344UEL4</accession>
<dbReference type="InterPro" id="IPR029056">
    <property type="entry name" value="Ribokinase-like"/>
</dbReference>
<dbReference type="GO" id="GO:0046872">
    <property type="term" value="F:metal ion binding"/>
    <property type="evidence" value="ECO:0007669"/>
    <property type="project" value="UniProtKB-KW"/>
</dbReference>
<comment type="subcellular location">
    <subcellularLocation>
        <location evidence="12">Cytoplasm</location>
    </subcellularLocation>
</comment>
<comment type="pathway">
    <text evidence="12">Carbohydrate metabolism; D-ribose degradation; D-ribose 5-phosphate from beta-D-ribopyranose: step 2/2.</text>
</comment>
<dbReference type="HAMAP" id="MF_01987">
    <property type="entry name" value="Ribokinase"/>
    <property type="match status" value="1"/>
</dbReference>
<comment type="cofactor">
    <cofactor evidence="12">
        <name>Mg(2+)</name>
        <dbReference type="ChEBI" id="CHEBI:18420"/>
    </cofactor>
    <text evidence="12">Requires a divalent cation, most likely magnesium in vivo, as an electrophilic catalyst to aid phosphoryl group transfer. It is the chelate of the metal and the nucleotide that is the actual substrate.</text>
</comment>
<dbReference type="PROSITE" id="PS00584">
    <property type="entry name" value="PFKB_KINASES_2"/>
    <property type="match status" value="1"/>
</dbReference>
<dbReference type="InterPro" id="IPR002139">
    <property type="entry name" value="Ribo/fructo_kinase"/>
</dbReference>
<evidence type="ECO:0000256" key="12">
    <source>
        <dbReference type="HAMAP-Rule" id="MF_01987"/>
    </source>
</evidence>
<feature type="binding site" evidence="12">
    <location>
        <begin position="39"/>
        <end position="43"/>
    </location>
    <ligand>
        <name>substrate</name>
    </ligand>
</feature>
<protein>
    <recommendedName>
        <fullName evidence="3 12">Ribokinase</fullName>
        <shortName evidence="12">RK</shortName>
        <ecNumber evidence="2 12">2.7.1.15</ecNumber>
    </recommendedName>
</protein>
<gene>
    <name evidence="12" type="primary">rbsK</name>
    <name evidence="14" type="ORF">DK843_04890</name>
</gene>
<keyword evidence="5 12" id="KW-0479">Metal-binding</keyword>
<feature type="binding site" evidence="12">
    <location>
        <position position="182"/>
    </location>
    <ligand>
        <name>ATP</name>
        <dbReference type="ChEBI" id="CHEBI:30616"/>
    </ligand>
</feature>
<feature type="binding site" evidence="12">
    <location>
        <position position="275"/>
    </location>
    <ligand>
        <name>K(+)</name>
        <dbReference type="ChEBI" id="CHEBI:29103"/>
    </ligand>
</feature>
<feature type="binding site" evidence="12">
    <location>
        <begin position="11"/>
        <end position="13"/>
    </location>
    <ligand>
        <name>substrate</name>
    </ligand>
</feature>
<evidence type="ECO:0000256" key="10">
    <source>
        <dbReference type="ARBA" id="ARBA00022958"/>
    </source>
</evidence>
<keyword evidence="4 12" id="KW-0808">Transferase</keyword>
<dbReference type="CDD" id="cd01174">
    <property type="entry name" value="ribokinase"/>
    <property type="match status" value="1"/>
</dbReference>
<comment type="function">
    <text evidence="12">Catalyzes the phosphorylation of ribose at O-5 in a reaction requiring ATP and magnesium. The resulting D-ribose-5-phosphate can then be used either for sythesis of nucleotides, histidine, and tryptophan, or as a component of the pentose phosphate pathway.</text>
</comment>
<comment type="caution">
    <text evidence="12">Lacks conserved residue(s) required for the propagation of feature annotation.</text>
</comment>
<organism evidence="14 15">
    <name type="scientific">Chromobacterium phragmitis</name>
    <dbReference type="NCBI Taxonomy" id="2202141"/>
    <lineage>
        <taxon>Bacteria</taxon>
        <taxon>Pseudomonadati</taxon>
        <taxon>Pseudomonadota</taxon>
        <taxon>Betaproteobacteria</taxon>
        <taxon>Neisseriales</taxon>
        <taxon>Chromobacteriaceae</taxon>
        <taxon>Chromobacterium</taxon>
    </lineage>
</organism>
<dbReference type="GO" id="GO:0004747">
    <property type="term" value="F:ribokinase activity"/>
    <property type="evidence" value="ECO:0007669"/>
    <property type="project" value="UniProtKB-UniRule"/>
</dbReference>
<dbReference type="PANTHER" id="PTHR10584:SF166">
    <property type="entry name" value="RIBOKINASE"/>
    <property type="match status" value="1"/>
</dbReference>
<dbReference type="UniPathway" id="UPA00916">
    <property type="reaction ID" value="UER00889"/>
</dbReference>
<feature type="binding site" evidence="12">
    <location>
        <begin position="211"/>
        <end position="216"/>
    </location>
    <ligand>
        <name>ATP</name>
        <dbReference type="ChEBI" id="CHEBI:30616"/>
    </ligand>
</feature>
<evidence type="ECO:0000256" key="5">
    <source>
        <dbReference type="ARBA" id="ARBA00022723"/>
    </source>
</evidence>
<keyword evidence="10 12" id="KW-0630">Potassium</keyword>
<feature type="binding site" evidence="12">
    <location>
        <begin position="243"/>
        <end position="244"/>
    </location>
    <ligand>
        <name>ATP</name>
        <dbReference type="ChEBI" id="CHEBI:30616"/>
    </ligand>
</feature>
<dbReference type="InterPro" id="IPR011877">
    <property type="entry name" value="Ribokinase"/>
</dbReference>
<keyword evidence="8 12" id="KW-0067">ATP-binding</keyword>
<evidence type="ECO:0000313" key="14">
    <source>
        <dbReference type="EMBL" id="AXE33712.1"/>
    </source>
</evidence>
<dbReference type="Gene3D" id="3.40.1190.20">
    <property type="match status" value="1"/>
</dbReference>
<feature type="active site" description="Proton acceptor" evidence="12">
    <location>
        <position position="244"/>
    </location>
</feature>
<feature type="binding site" evidence="12">
    <location>
        <position position="244"/>
    </location>
    <ligand>
        <name>substrate</name>
    </ligand>
</feature>
<feature type="binding site" evidence="12">
    <location>
        <position position="277"/>
    </location>
    <ligand>
        <name>K(+)</name>
        <dbReference type="ChEBI" id="CHEBI:29103"/>
    </ligand>
</feature>
<keyword evidence="12" id="KW-0963">Cytoplasm</keyword>
<dbReference type="EC" id="2.7.1.15" evidence="2 12"/>
<comment type="catalytic activity">
    <reaction evidence="12">
        <text>D-ribose + ATP = D-ribose 5-phosphate + ADP + H(+)</text>
        <dbReference type="Rhea" id="RHEA:13697"/>
        <dbReference type="ChEBI" id="CHEBI:15378"/>
        <dbReference type="ChEBI" id="CHEBI:30616"/>
        <dbReference type="ChEBI" id="CHEBI:47013"/>
        <dbReference type="ChEBI" id="CHEBI:78346"/>
        <dbReference type="ChEBI" id="CHEBI:456216"/>
        <dbReference type="EC" id="2.7.1.15"/>
    </reaction>
</comment>
<reference evidence="14 15" key="1">
    <citation type="submission" date="2018-05" db="EMBL/GenBank/DDBJ databases">
        <title>Genome sequencing, assembly and analysis of the novel insecticidal bacterium, Chromobacterium phragmitis.</title>
        <authorList>
            <person name="Sparks M.E."/>
            <person name="Blackburn M.B."/>
            <person name="Gundersen-Rindal D.E."/>
        </authorList>
    </citation>
    <scope>NUCLEOTIDE SEQUENCE [LARGE SCALE GENOMIC DNA]</scope>
    <source>
        <strain evidence="14">IIBBL 274-1</strain>
    </source>
</reference>
<evidence type="ECO:0000259" key="13">
    <source>
        <dbReference type="Pfam" id="PF00294"/>
    </source>
</evidence>
<keyword evidence="6 12" id="KW-0547">Nucleotide-binding</keyword>
<proteinExistence type="inferred from homology"/>
<comment type="similarity">
    <text evidence="1">Belongs to the carbohydrate kinase pfkB family.</text>
</comment>
<keyword evidence="11 12" id="KW-0119">Carbohydrate metabolism</keyword>
<dbReference type="GO" id="GO:0005829">
    <property type="term" value="C:cytosol"/>
    <property type="evidence" value="ECO:0007669"/>
    <property type="project" value="TreeGrafter"/>
</dbReference>
<dbReference type="InterPro" id="IPR011611">
    <property type="entry name" value="PfkB_dom"/>
</dbReference>
<comment type="subunit">
    <text evidence="12">Homodimer.</text>
</comment>
<dbReference type="InterPro" id="IPR002173">
    <property type="entry name" value="Carboh/pur_kinase_PfkB_CS"/>
</dbReference>
<dbReference type="KEGG" id="chrb:DK843_04890"/>
<feature type="binding site" evidence="12">
    <location>
        <position position="266"/>
    </location>
    <ligand>
        <name>ATP</name>
        <dbReference type="ChEBI" id="CHEBI:30616"/>
    </ligand>
</feature>
<evidence type="ECO:0000256" key="11">
    <source>
        <dbReference type="ARBA" id="ARBA00023277"/>
    </source>
</evidence>
<evidence type="ECO:0000256" key="3">
    <source>
        <dbReference type="ARBA" id="ARBA00016943"/>
    </source>
</evidence>
<evidence type="ECO:0000256" key="1">
    <source>
        <dbReference type="ARBA" id="ARBA00005380"/>
    </source>
</evidence>
<name>A0A344UEL4_9NEIS</name>
<feature type="domain" description="Carbohydrate kinase PfkB" evidence="13">
    <location>
        <begin position="1"/>
        <end position="284"/>
    </location>
</feature>
<dbReference type="RefSeq" id="WP_114072686.1">
    <property type="nucleotide sequence ID" value="NZ_CP029554.1"/>
</dbReference>
<dbReference type="GO" id="GO:0019303">
    <property type="term" value="P:D-ribose catabolic process"/>
    <property type="evidence" value="ECO:0007669"/>
    <property type="project" value="UniProtKB-UniRule"/>
</dbReference>
<dbReference type="Proteomes" id="UP000252038">
    <property type="component" value="Chromosome"/>
</dbReference>
<comment type="activity regulation">
    <text evidence="12">Activated by a monovalent cation that binds near, but not in, the active site. The most likely occupant of the site in vivo is potassium. Ion binding induces a conformational change that may alter substrate affinity.</text>
</comment>
<dbReference type="SUPFAM" id="SSF53613">
    <property type="entry name" value="Ribokinase-like"/>
    <property type="match status" value="1"/>
</dbReference>
<dbReference type="GO" id="GO:0005524">
    <property type="term" value="F:ATP binding"/>
    <property type="evidence" value="ECO:0007669"/>
    <property type="project" value="UniProtKB-UniRule"/>
</dbReference>
<evidence type="ECO:0000256" key="4">
    <source>
        <dbReference type="ARBA" id="ARBA00022679"/>
    </source>
</evidence>
<feature type="binding site" evidence="12">
    <location>
        <position position="272"/>
    </location>
    <ligand>
        <name>K(+)</name>
        <dbReference type="ChEBI" id="CHEBI:29103"/>
    </ligand>
</feature>
<keyword evidence="9 12" id="KW-0460">Magnesium</keyword>
<evidence type="ECO:0000256" key="2">
    <source>
        <dbReference type="ARBA" id="ARBA00012035"/>
    </source>
</evidence>
<dbReference type="AlphaFoldDB" id="A0A344UEL4"/>
<dbReference type="EMBL" id="CP029554">
    <property type="protein sequence ID" value="AXE33712.1"/>
    <property type="molecule type" value="Genomic_DNA"/>
</dbReference>
<evidence type="ECO:0000256" key="8">
    <source>
        <dbReference type="ARBA" id="ARBA00022840"/>
    </source>
</evidence>
<evidence type="ECO:0000256" key="6">
    <source>
        <dbReference type="ARBA" id="ARBA00022741"/>
    </source>
</evidence>
<dbReference type="PRINTS" id="PR00990">
    <property type="entry name" value="RIBOKINASE"/>
</dbReference>
<feature type="binding site" evidence="12">
    <location>
        <position position="240"/>
    </location>
    <ligand>
        <name>K(+)</name>
        <dbReference type="ChEBI" id="CHEBI:29103"/>
    </ligand>
</feature>